<dbReference type="Proteomes" id="UP000006294">
    <property type="component" value="Chromosome"/>
</dbReference>
<feature type="transmembrane region" description="Helical" evidence="1">
    <location>
        <begin position="184"/>
        <end position="206"/>
    </location>
</feature>
<evidence type="ECO:0000313" key="4">
    <source>
        <dbReference type="Proteomes" id="UP000006294"/>
    </source>
</evidence>
<dbReference type="InterPro" id="IPR026272">
    <property type="entry name" value="SdpI"/>
</dbReference>
<dbReference type="Pfam" id="PF07853">
    <property type="entry name" value="DUF1648"/>
    <property type="match status" value="1"/>
</dbReference>
<dbReference type="PANTHER" id="PTHR37810">
    <property type="entry name" value="IMMUNITY PROTEIN SDPI"/>
    <property type="match status" value="1"/>
</dbReference>
<dbReference type="EMBL" id="AP012050">
    <property type="protein sequence ID" value="BAM46751.1"/>
    <property type="molecule type" value="Genomic_DNA"/>
</dbReference>
<sequence length="210" mass="24532">MNKRIIPLIMIIFSISLWLIFYRQLPEQVPMQWGADGSVNWTASKFVALLVNNGMYILLYLLLMFSPKIDPKKNNYKQFSRSYEIMVYAILGLFLIINVVVLFKSLGYPLEINFFIPFLIGLLLMIFGNYMQTIKPNWFIGIRTPWTLDNETVWRKTHRLGGKIFIILGLILMITPFLSDQYVLPVTLISVIVGSLIPTIYSFYLYRKLK</sequence>
<feature type="transmembrane region" description="Helical" evidence="1">
    <location>
        <begin position="45"/>
        <end position="65"/>
    </location>
</feature>
<dbReference type="OrthoDB" id="9808690at2"/>
<evidence type="ECO:0000256" key="1">
    <source>
        <dbReference type="SAM" id="Phobius"/>
    </source>
</evidence>
<dbReference type="eggNOG" id="COG5658">
    <property type="taxonomic scope" value="Bacteria"/>
</dbReference>
<dbReference type="AlphaFoldDB" id="K0J2J8"/>
<dbReference type="Pfam" id="PF13630">
    <property type="entry name" value="SdpI"/>
    <property type="match status" value="1"/>
</dbReference>
<dbReference type="HOGENOM" id="CLU_093038_0_0_9"/>
<dbReference type="RefSeq" id="WP_015009356.1">
    <property type="nucleotide sequence ID" value="NC_018704.1"/>
</dbReference>
<organism evidence="3 4">
    <name type="scientific">Amphibacillus xylanus (strain ATCC 51415 / DSM 6626 / JCM 7361 / LMG 17667 / NBRC 15112 / Ep01)</name>
    <dbReference type="NCBI Taxonomy" id="698758"/>
    <lineage>
        <taxon>Bacteria</taxon>
        <taxon>Bacillati</taxon>
        <taxon>Bacillota</taxon>
        <taxon>Bacilli</taxon>
        <taxon>Bacillales</taxon>
        <taxon>Bacillaceae</taxon>
        <taxon>Amphibacillus</taxon>
    </lineage>
</organism>
<feature type="transmembrane region" description="Helical" evidence="1">
    <location>
        <begin position="160"/>
        <end position="178"/>
    </location>
</feature>
<feature type="transmembrane region" description="Helical" evidence="1">
    <location>
        <begin position="5"/>
        <end position="25"/>
    </location>
</feature>
<protein>
    <recommendedName>
        <fullName evidence="2">DUF1648 domain-containing protein</fullName>
    </recommendedName>
</protein>
<keyword evidence="4" id="KW-1185">Reference proteome</keyword>
<reference evidence="3 4" key="1">
    <citation type="submission" date="2011-01" db="EMBL/GenBank/DDBJ databases">
        <title>Whole genome sequence of Amphibacillus xylinus NBRC 15112.</title>
        <authorList>
            <person name="Nakazawa H."/>
            <person name="Katano Y."/>
            <person name="Nakamura S."/>
            <person name="Sasagawa M."/>
            <person name="Fukada J."/>
            <person name="Arai T."/>
            <person name="Sasakura N."/>
            <person name="Mochizuki D."/>
            <person name="Hosoyama A."/>
            <person name="Harada K."/>
            <person name="Horikawa H."/>
            <person name="Kato Y."/>
            <person name="Harada T."/>
            <person name="Sasaki K."/>
            <person name="Sekiguchi M."/>
            <person name="Hodoyama M."/>
            <person name="Nishiko R."/>
            <person name="Narita H."/>
            <person name="Hanamaki A."/>
            <person name="Hata C."/>
            <person name="Konno Y."/>
            <person name="Niimura Y."/>
            <person name="Yamazaki S."/>
            <person name="Fujita N."/>
        </authorList>
    </citation>
    <scope>NUCLEOTIDE SEQUENCE [LARGE SCALE GENOMIC DNA]</scope>
    <source>
        <strain evidence="4">ATCC 51415 / DSM 6626 / JCM 7361 / LMG 17667 / NBRC 15112 / Ep01</strain>
    </source>
</reference>
<dbReference type="InterPro" id="IPR012867">
    <property type="entry name" value="DUF1648"/>
</dbReference>
<keyword evidence="1" id="KW-1133">Transmembrane helix</keyword>
<dbReference type="KEGG" id="axl:AXY_06190"/>
<feature type="transmembrane region" description="Helical" evidence="1">
    <location>
        <begin position="85"/>
        <end position="106"/>
    </location>
</feature>
<proteinExistence type="predicted"/>
<dbReference type="PIRSF" id="PIRSF038959">
    <property type="entry name" value="SdpI"/>
    <property type="match status" value="1"/>
</dbReference>
<accession>K0J2J8</accession>
<feature type="transmembrane region" description="Helical" evidence="1">
    <location>
        <begin position="112"/>
        <end position="131"/>
    </location>
</feature>
<keyword evidence="1" id="KW-0812">Transmembrane</keyword>
<evidence type="ECO:0000313" key="3">
    <source>
        <dbReference type="EMBL" id="BAM46751.1"/>
    </source>
</evidence>
<keyword evidence="1" id="KW-0472">Membrane</keyword>
<gene>
    <name evidence="3" type="ordered locus">AXY_06190</name>
</gene>
<feature type="domain" description="DUF1648" evidence="2">
    <location>
        <begin position="9"/>
        <end position="50"/>
    </location>
</feature>
<dbReference type="PANTHER" id="PTHR37810:SF5">
    <property type="entry name" value="IMMUNITY PROTEIN SDPI"/>
    <property type="match status" value="1"/>
</dbReference>
<evidence type="ECO:0000259" key="2">
    <source>
        <dbReference type="Pfam" id="PF07853"/>
    </source>
</evidence>
<dbReference type="STRING" id="698758.AXY_06190"/>
<dbReference type="GO" id="GO:0009636">
    <property type="term" value="P:response to toxic substance"/>
    <property type="evidence" value="ECO:0007669"/>
    <property type="project" value="TreeGrafter"/>
</dbReference>
<dbReference type="PATRIC" id="fig|698758.3.peg.621"/>
<name>K0J2J8_AMPXN</name>
<dbReference type="InterPro" id="IPR025962">
    <property type="entry name" value="SdpI/YhfL"/>
</dbReference>